<proteinExistence type="predicted"/>
<gene>
    <name evidence="2" type="ORF">FE247_10835</name>
</gene>
<comment type="caution">
    <text evidence="2">The sequence shown here is derived from an EMBL/GenBank/DDBJ whole genome shotgun (WGS) entry which is preliminary data.</text>
</comment>
<evidence type="ECO:0000256" key="1">
    <source>
        <dbReference type="SAM" id="Phobius"/>
    </source>
</evidence>
<dbReference type="SUPFAM" id="SSF103473">
    <property type="entry name" value="MFS general substrate transporter"/>
    <property type="match status" value="1"/>
</dbReference>
<dbReference type="Proteomes" id="UP000305417">
    <property type="component" value="Unassembled WGS sequence"/>
</dbReference>
<sequence length="146" mass="17190">MKRLIMLSIMDFYTLIAIGIALIAFEVFIYSFILIWFAFGFIIVGVLTLFLNFSTLYWQLATVCIISLLLLVSFRKSFLKRFSKPEKEISDNFFNEKGFGIIKNRKLLYKATYWEIDESIDLDDFNEEEKVEVIEIKANKAVIKKR</sequence>
<evidence type="ECO:0000313" key="2">
    <source>
        <dbReference type="EMBL" id="TLS95623.1"/>
    </source>
</evidence>
<organism evidence="2 3">
    <name type="scientific">Aliarcobacter cibarius</name>
    <dbReference type="NCBI Taxonomy" id="255507"/>
    <lineage>
        <taxon>Bacteria</taxon>
        <taxon>Pseudomonadati</taxon>
        <taxon>Campylobacterota</taxon>
        <taxon>Epsilonproteobacteria</taxon>
        <taxon>Campylobacterales</taxon>
        <taxon>Arcobacteraceae</taxon>
        <taxon>Aliarcobacter</taxon>
    </lineage>
</organism>
<dbReference type="EMBL" id="VBUC01000043">
    <property type="protein sequence ID" value="TLS95623.1"/>
    <property type="molecule type" value="Genomic_DNA"/>
</dbReference>
<keyword evidence="1" id="KW-1133">Transmembrane helix</keyword>
<accession>A0ABY2V1K5</accession>
<name>A0ABY2V1K5_9BACT</name>
<evidence type="ECO:0000313" key="3">
    <source>
        <dbReference type="Proteomes" id="UP000305417"/>
    </source>
</evidence>
<keyword evidence="1" id="KW-0472">Membrane</keyword>
<feature type="transmembrane region" description="Helical" evidence="1">
    <location>
        <begin position="56"/>
        <end position="74"/>
    </location>
</feature>
<keyword evidence="3" id="KW-1185">Reference proteome</keyword>
<feature type="transmembrane region" description="Helical" evidence="1">
    <location>
        <begin position="12"/>
        <end position="44"/>
    </location>
</feature>
<dbReference type="InterPro" id="IPR036259">
    <property type="entry name" value="MFS_trans_sf"/>
</dbReference>
<reference evidence="2 3" key="1">
    <citation type="submission" date="2019-05" db="EMBL/GenBank/DDBJ databases">
        <title>Arcobacter cibarius and Arcobacter thereius providing challenges in identification an antibiotic susceptibility and Quinolone resistance.</title>
        <authorList>
            <person name="Busch A."/>
            <person name="Hanel I."/>
            <person name="Hotzel H."/>
            <person name="Tomaso H."/>
        </authorList>
    </citation>
    <scope>NUCLEOTIDE SEQUENCE [LARGE SCALE GENOMIC DNA]</scope>
    <source>
        <strain evidence="2 3">16CS0831-2</strain>
    </source>
</reference>
<keyword evidence="1" id="KW-0812">Transmembrane</keyword>
<protein>
    <submittedName>
        <fullName evidence="2">Nodulation efficiency protein D</fullName>
    </submittedName>
</protein>